<gene>
    <name evidence="4" type="ORF">BSL78_12794</name>
</gene>
<evidence type="ECO:0000313" key="4">
    <source>
        <dbReference type="EMBL" id="PIK50334.1"/>
    </source>
</evidence>
<sequence length="113" mass="12332">MPYLLQCHTYYNAILTSYYNAILTIEHSFLQIVDDEVTIHGKHEEKSDAHGSVSREFTRRYKLPADVDPADVSSSLSEAGVLSIRGPRKGGQAAAKSIPISIQGKSAVEGAKK</sequence>
<dbReference type="InterPro" id="IPR008978">
    <property type="entry name" value="HSP20-like_chaperone"/>
</dbReference>
<dbReference type="OrthoDB" id="1431247at2759"/>
<protein>
    <submittedName>
        <fullName evidence="4">Putative alpha-crystallin B chain-like isoform X2</fullName>
    </submittedName>
</protein>
<dbReference type="PANTHER" id="PTHR45640">
    <property type="entry name" value="HEAT SHOCK PROTEIN HSP-12.2-RELATED"/>
    <property type="match status" value="1"/>
</dbReference>
<organism evidence="4 5">
    <name type="scientific">Stichopus japonicus</name>
    <name type="common">Sea cucumber</name>
    <dbReference type="NCBI Taxonomy" id="307972"/>
    <lineage>
        <taxon>Eukaryota</taxon>
        <taxon>Metazoa</taxon>
        <taxon>Echinodermata</taxon>
        <taxon>Eleutherozoa</taxon>
        <taxon>Echinozoa</taxon>
        <taxon>Holothuroidea</taxon>
        <taxon>Aspidochirotacea</taxon>
        <taxon>Aspidochirotida</taxon>
        <taxon>Stichopodidae</taxon>
        <taxon>Apostichopus</taxon>
    </lineage>
</organism>
<dbReference type="GO" id="GO:0009408">
    <property type="term" value="P:response to heat"/>
    <property type="evidence" value="ECO:0007669"/>
    <property type="project" value="TreeGrafter"/>
</dbReference>
<dbReference type="CDD" id="cd06526">
    <property type="entry name" value="metazoan_ACD"/>
    <property type="match status" value="1"/>
</dbReference>
<dbReference type="GO" id="GO:0005634">
    <property type="term" value="C:nucleus"/>
    <property type="evidence" value="ECO:0007669"/>
    <property type="project" value="TreeGrafter"/>
</dbReference>
<evidence type="ECO:0000256" key="2">
    <source>
        <dbReference type="RuleBase" id="RU003616"/>
    </source>
</evidence>
<dbReference type="Gene3D" id="2.60.40.790">
    <property type="match status" value="1"/>
</dbReference>
<dbReference type="PROSITE" id="PS01031">
    <property type="entry name" value="SHSP"/>
    <property type="match status" value="1"/>
</dbReference>
<evidence type="ECO:0000256" key="1">
    <source>
        <dbReference type="PROSITE-ProRule" id="PRU00285"/>
    </source>
</evidence>
<dbReference type="GO" id="GO:0042026">
    <property type="term" value="P:protein refolding"/>
    <property type="evidence" value="ECO:0007669"/>
    <property type="project" value="TreeGrafter"/>
</dbReference>
<reference evidence="4 5" key="1">
    <citation type="journal article" date="2017" name="PLoS Biol.">
        <title>The sea cucumber genome provides insights into morphological evolution and visceral regeneration.</title>
        <authorList>
            <person name="Zhang X."/>
            <person name="Sun L."/>
            <person name="Yuan J."/>
            <person name="Sun Y."/>
            <person name="Gao Y."/>
            <person name="Zhang L."/>
            <person name="Li S."/>
            <person name="Dai H."/>
            <person name="Hamel J.F."/>
            <person name="Liu C."/>
            <person name="Yu Y."/>
            <person name="Liu S."/>
            <person name="Lin W."/>
            <person name="Guo K."/>
            <person name="Jin S."/>
            <person name="Xu P."/>
            <person name="Storey K.B."/>
            <person name="Huan P."/>
            <person name="Zhang T."/>
            <person name="Zhou Y."/>
            <person name="Zhang J."/>
            <person name="Lin C."/>
            <person name="Li X."/>
            <person name="Xing L."/>
            <person name="Huo D."/>
            <person name="Sun M."/>
            <person name="Wang L."/>
            <person name="Mercier A."/>
            <person name="Li F."/>
            <person name="Yang H."/>
            <person name="Xiang J."/>
        </authorList>
    </citation>
    <scope>NUCLEOTIDE SEQUENCE [LARGE SCALE GENOMIC DNA]</scope>
    <source>
        <strain evidence="4">Shaxun</strain>
        <tissue evidence="4">Muscle</tissue>
    </source>
</reference>
<dbReference type="SUPFAM" id="SSF49764">
    <property type="entry name" value="HSP20-like chaperones"/>
    <property type="match status" value="1"/>
</dbReference>
<comment type="similarity">
    <text evidence="1 2">Belongs to the small heat shock protein (HSP20) family.</text>
</comment>
<keyword evidence="5" id="KW-1185">Reference proteome</keyword>
<dbReference type="EMBL" id="MRZV01000423">
    <property type="protein sequence ID" value="PIK50334.1"/>
    <property type="molecule type" value="Genomic_DNA"/>
</dbReference>
<dbReference type="GO" id="GO:0005737">
    <property type="term" value="C:cytoplasm"/>
    <property type="evidence" value="ECO:0007669"/>
    <property type="project" value="TreeGrafter"/>
</dbReference>
<accession>A0A2G8KQP7</accession>
<evidence type="ECO:0000313" key="5">
    <source>
        <dbReference type="Proteomes" id="UP000230750"/>
    </source>
</evidence>
<dbReference type="GO" id="GO:0051082">
    <property type="term" value="F:unfolded protein binding"/>
    <property type="evidence" value="ECO:0007669"/>
    <property type="project" value="TreeGrafter"/>
</dbReference>
<dbReference type="InterPro" id="IPR001436">
    <property type="entry name" value="Alpha-crystallin/sHSP_animal"/>
</dbReference>
<dbReference type="PRINTS" id="PR00299">
    <property type="entry name" value="ACRYSTALLIN"/>
</dbReference>
<dbReference type="STRING" id="307972.A0A2G8KQP7"/>
<dbReference type="PANTHER" id="PTHR45640:SF26">
    <property type="entry name" value="RE23625P"/>
    <property type="match status" value="1"/>
</dbReference>
<dbReference type="AlphaFoldDB" id="A0A2G8KQP7"/>
<dbReference type="InterPro" id="IPR002068">
    <property type="entry name" value="A-crystallin/Hsp20_dom"/>
</dbReference>
<dbReference type="Proteomes" id="UP000230750">
    <property type="component" value="Unassembled WGS sequence"/>
</dbReference>
<proteinExistence type="inferred from homology"/>
<feature type="domain" description="SHSP" evidence="3">
    <location>
        <begin position="1"/>
        <end position="103"/>
    </location>
</feature>
<dbReference type="Pfam" id="PF00011">
    <property type="entry name" value="HSP20"/>
    <property type="match status" value="1"/>
</dbReference>
<comment type="caution">
    <text evidence="4">The sequence shown here is derived from an EMBL/GenBank/DDBJ whole genome shotgun (WGS) entry which is preliminary data.</text>
</comment>
<evidence type="ECO:0000259" key="3">
    <source>
        <dbReference type="PROSITE" id="PS01031"/>
    </source>
</evidence>
<name>A0A2G8KQP7_STIJA</name>